<evidence type="ECO:0000256" key="1">
    <source>
        <dbReference type="SAM" id="MobiDB-lite"/>
    </source>
</evidence>
<dbReference type="InterPro" id="IPR010982">
    <property type="entry name" value="Lambda_DNA-bd_dom_sf"/>
</dbReference>
<protein>
    <submittedName>
        <fullName evidence="4">Helix-turn-helix domain-containing protein</fullName>
    </submittedName>
</protein>
<feature type="domain" description="HTH cro/C1-type" evidence="3">
    <location>
        <begin position="20"/>
        <end position="51"/>
    </location>
</feature>
<dbReference type="Proteomes" id="UP001519667">
    <property type="component" value="Unassembled WGS sequence"/>
</dbReference>
<feature type="compositionally biased region" description="Low complexity" evidence="1">
    <location>
        <begin position="194"/>
        <end position="216"/>
    </location>
</feature>
<dbReference type="InterPro" id="IPR000943">
    <property type="entry name" value="RNA_pol_sigma70"/>
</dbReference>
<gene>
    <name evidence="4" type="ORF">J7302_19075</name>
</gene>
<organism evidence="4 5">
    <name type="scientific">Metapseudomonas boanensis</name>
    <dbReference type="NCBI Taxonomy" id="2822138"/>
    <lineage>
        <taxon>Bacteria</taxon>
        <taxon>Pseudomonadati</taxon>
        <taxon>Pseudomonadota</taxon>
        <taxon>Gammaproteobacteria</taxon>
        <taxon>Pseudomonadales</taxon>
        <taxon>Pseudomonadaceae</taxon>
        <taxon>Metapseudomonas</taxon>
    </lineage>
</organism>
<evidence type="ECO:0000259" key="3">
    <source>
        <dbReference type="PROSITE" id="PS50943"/>
    </source>
</evidence>
<keyword evidence="2" id="KW-1133">Transmembrane helix</keyword>
<accession>A0ABS5XKI2</accession>
<dbReference type="InterPro" id="IPR001387">
    <property type="entry name" value="Cro/C1-type_HTH"/>
</dbReference>
<keyword evidence="5" id="KW-1185">Reference proteome</keyword>
<dbReference type="PANTHER" id="PTHR34475:SF1">
    <property type="entry name" value="CYTOSKELETON PROTEIN RODZ"/>
    <property type="match status" value="1"/>
</dbReference>
<name>A0ABS5XKI2_9GAMM</name>
<evidence type="ECO:0000313" key="5">
    <source>
        <dbReference type="Proteomes" id="UP001519667"/>
    </source>
</evidence>
<dbReference type="PROSITE" id="PS00716">
    <property type="entry name" value="SIGMA70_2"/>
    <property type="match status" value="1"/>
</dbReference>
<dbReference type="Pfam" id="PF13464">
    <property type="entry name" value="RodZ_C"/>
    <property type="match status" value="1"/>
</dbReference>
<dbReference type="InterPro" id="IPR050400">
    <property type="entry name" value="Bact_Cytoskel_RodZ"/>
</dbReference>
<dbReference type="InterPro" id="IPR025194">
    <property type="entry name" value="RodZ-like_C"/>
</dbReference>
<comment type="caution">
    <text evidence="4">The sequence shown here is derived from an EMBL/GenBank/DDBJ whole genome shotgun (WGS) entry which is preliminary data.</text>
</comment>
<dbReference type="RefSeq" id="WP_215378304.1">
    <property type="nucleotide sequence ID" value="NZ_JAGTIS010000011.1"/>
</dbReference>
<dbReference type="SUPFAM" id="SSF47413">
    <property type="entry name" value="lambda repressor-like DNA-binding domains"/>
    <property type="match status" value="1"/>
</dbReference>
<feature type="region of interest" description="Disordered" evidence="1">
    <location>
        <begin position="1"/>
        <end position="21"/>
    </location>
</feature>
<keyword evidence="2" id="KW-0472">Membrane</keyword>
<evidence type="ECO:0000313" key="4">
    <source>
        <dbReference type="EMBL" id="MBT8768214.1"/>
    </source>
</evidence>
<proteinExistence type="predicted"/>
<sequence length="357" mass="37024">MKASHPEAVAATRANPGETLRHAREGKDWTIDEVARHLNLTEQALRQLEAGAFDQLPGHTFARGYVRAYAKLLGMDQASLVNEFDQYTGTDAKGSSVHSLGRIEEPVRLSQSVLRIVSFVILVALGGIGFLWWQDQSQRGKEEPAGASLEHVEVESADGTTQIHPLDEPEDQAAAQAREGEAPVPVQVSPELAAQPDQAQSPDATPAAPAAPASEAPAPPGSPEDPIPTPANPAAPTPAPAVPAPAPAIPAVPAASVAAVASAPASAAAPQPPAVAAGQGVVRIKFTANCWTQVTDADGKVLVSALKRTGDSLELAGKVPFEVRLGFARGAQLSFNGQSVDVAPFVRGETARLKLGQ</sequence>
<feature type="transmembrane region" description="Helical" evidence="2">
    <location>
        <begin position="112"/>
        <end position="133"/>
    </location>
</feature>
<reference evidence="4 5" key="1">
    <citation type="submission" date="2021-04" db="EMBL/GenBank/DDBJ databases">
        <title>Pseudomonas boanensis sp. nov., a bacterium isolated from river water used for household purposes in Boane District, Mozambique.</title>
        <authorList>
            <person name="Nicklasson M."/>
            <person name="Martin-Rodriguez A.J."/>
            <person name="Thorell K."/>
            <person name="Neves L."/>
            <person name="Mussagy A."/>
            <person name="Rydberg H.A."/>
            <person name="Hernroth B."/>
            <person name="Svensson-Stadler L."/>
            <person name="Sjoling A."/>
        </authorList>
    </citation>
    <scope>NUCLEOTIDE SEQUENCE [LARGE SCALE GENOMIC DNA]</scope>
    <source>
        <strain evidence="4 5">DB1</strain>
    </source>
</reference>
<dbReference type="EMBL" id="JAGTIS010000011">
    <property type="protein sequence ID" value="MBT8768214.1"/>
    <property type="molecule type" value="Genomic_DNA"/>
</dbReference>
<feature type="compositionally biased region" description="Pro residues" evidence="1">
    <location>
        <begin position="217"/>
        <end position="242"/>
    </location>
</feature>
<keyword evidence="2" id="KW-0812">Transmembrane</keyword>
<dbReference type="Pfam" id="PF13413">
    <property type="entry name" value="HTH_25"/>
    <property type="match status" value="1"/>
</dbReference>
<dbReference type="PROSITE" id="PS50943">
    <property type="entry name" value="HTH_CROC1"/>
    <property type="match status" value="1"/>
</dbReference>
<evidence type="ECO:0000256" key="2">
    <source>
        <dbReference type="SAM" id="Phobius"/>
    </source>
</evidence>
<dbReference type="Gene3D" id="1.10.260.40">
    <property type="entry name" value="lambda repressor-like DNA-binding domains"/>
    <property type="match status" value="1"/>
</dbReference>
<dbReference type="CDD" id="cd00093">
    <property type="entry name" value="HTH_XRE"/>
    <property type="match status" value="1"/>
</dbReference>
<dbReference type="PANTHER" id="PTHR34475">
    <property type="match status" value="1"/>
</dbReference>
<feature type="region of interest" description="Disordered" evidence="1">
    <location>
        <begin position="194"/>
        <end position="242"/>
    </location>
</feature>